<feature type="compositionally biased region" description="Polar residues" evidence="1">
    <location>
        <begin position="39"/>
        <end position="73"/>
    </location>
</feature>
<evidence type="ECO:0000313" key="2">
    <source>
        <dbReference type="EMBL" id="KAK7032557.1"/>
    </source>
</evidence>
<dbReference type="Proteomes" id="UP001383192">
    <property type="component" value="Unassembled WGS sequence"/>
</dbReference>
<feature type="region of interest" description="Disordered" evidence="1">
    <location>
        <begin position="141"/>
        <end position="284"/>
    </location>
</feature>
<feature type="region of interest" description="Disordered" evidence="1">
    <location>
        <begin position="19"/>
        <end position="90"/>
    </location>
</feature>
<feature type="compositionally biased region" description="Basic and acidic residues" evidence="1">
    <location>
        <begin position="162"/>
        <end position="174"/>
    </location>
</feature>
<accession>A0AAW0BZW7</accession>
<keyword evidence="3" id="KW-1185">Reference proteome</keyword>
<evidence type="ECO:0000313" key="3">
    <source>
        <dbReference type="Proteomes" id="UP001383192"/>
    </source>
</evidence>
<dbReference type="EMBL" id="JAYKXP010000063">
    <property type="protein sequence ID" value="KAK7032557.1"/>
    <property type="molecule type" value="Genomic_DNA"/>
</dbReference>
<organism evidence="2 3">
    <name type="scientific">Paramarasmius palmivorus</name>
    <dbReference type="NCBI Taxonomy" id="297713"/>
    <lineage>
        <taxon>Eukaryota</taxon>
        <taxon>Fungi</taxon>
        <taxon>Dikarya</taxon>
        <taxon>Basidiomycota</taxon>
        <taxon>Agaricomycotina</taxon>
        <taxon>Agaricomycetes</taxon>
        <taxon>Agaricomycetidae</taxon>
        <taxon>Agaricales</taxon>
        <taxon>Marasmiineae</taxon>
        <taxon>Marasmiaceae</taxon>
        <taxon>Paramarasmius</taxon>
    </lineage>
</organism>
<proteinExistence type="predicted"/>
<dbReference type="AlphaFoldDB" id="A0AAW0BZW7"/>
<reference evidence="2 3" key="1">
    <citation type="submission" date="2024-01" db="EMBL/GenBank/DDBJ databases">
        <title>A draft genome for a cacao thread blight-causing isolate of Paramarasmius palmivorus.</title>
        <authorList>
            <person name="Baruah I.K."/>
            <person name="Bukari Y."/>
            <person name="Amoako-Attah I."/>
            <person name="Meinhardt L.W."/>
            <person name="Bailey B.A."/>
            <person name="Cohen S.P."/>
        </authorList>
    </citation>
    <scope>NUCLEOTIDE SEQUENCE [LARGE SCALE GENOMIC DNA]</scope>
    <source>
        <strain evidence="2 3">GH-12</strain>
    </source>
</reference>
<evidence type="ECO:0000256" key="1">
    <source>
        <dbReference type="SAM" id="MobiDB-lite"/>
    </source>
</evidence>
<evidence type="ECO:0008006" key="4">
    <source>
        <dbReference type="Google" id="ProtNLM"/>
    </source>
</evidence>
<feature type="compositionally biased region" description="Polar residues" evidence="1">
    <location>
        <begin position="19"/>
        <end position="28"/>
    </location>
</feature>
<comment type="caution">
    <text evidence="2">The sequence shown here is derived from an EMBL/GenBank/DDBJ whole genome shotgun (WGS) entry which is preliminary data.</text>
</comment>
<protein>
    <recommendedName>
        <fullName evidence="4">Enamelin</fullName>
    </recommendedName>
</protein>
<name>A0AAW0BZW7_9AGAR</name>
<sequence length="284" mass="31241">MFNNSGGFNMNGGAFNNVSGNQYNNSGDGPQHAGGTQHYGGTQNQYSDGNHYNNTGDGPQHVNSGHGTQNSHMIDSRSRVGPGQPAGWEFERPEMYHSPQSEPWAYMSSSQPGHRHYLNPALLQPRLDYYQHGRSRDFSHPYDAGWGISQPEGNHLQYIPGRDSRSPPTSDRHPYPPPRAPSEGDNHVHLRGAAPPAQRPAPRPTTHSAPGYVEEGYVHPDSRSSQDNYVPYGTPASQQPNQKNTHRAAPESGEDEDADGARDEGLGEPVRNPELHKFVRSDPK</sequence>
<feature type="compositionally biased region" description="Basic and acidic residues" evidence="1">
    <location>
        <begin position="259"/>
        <end position="284"/>
    </location>
</feature>
<gene>
    <name evidence="2" type="ORF">VNI00_012956</name>
</gene>